<dbReference type="CDD" id="cd04301">
    <property type="entry name" value="NAT_SF"/>
    <property type="match status" value="1"/>
</dbReference>
<organism evidence="2 3">
    <name type="scientific">Crenobacter oryzisoli</name>
    <dbReference type="NCBI Taxonomy" id="3056844"/>
    <lineage>
        <taxon>Bacteria</taxon>
        <taxon>Pseudomonadati</taxon>
        <taxon>Pseudomonadota</taxon>
        <taxon>Betaproteobacteria</taxon>
        <taxon>Neisseriales</taxon>
        <taxon>Neisseriaceae</taxon>
        <taxon>Crenobacter</taxon>
    </lineage>
</organism>
<dbReference type="InterPro" id="IPR000182">
    <property type="entry name" value="GNAT_dom"/>
</dbReference>
<dbReference type="Pfam" id="PF00583">
    <property type="entry name" value="Acetyltransf_1"/>
    <property type="match status" value="1"/>
</dbReference>
<evidence type="ECO:0000259" key="1">
    <source>
        <dbReference type="PROSITE" id="PS51186"/>
    </source>
</evidence>
<feature type="domain" description="N-acetyltransferase" evidence="1">
    <location>
        <begin position="1"/>
        <end position="143"/>
    </location>
</feature>
<dbReference type="RefSeq" id="WP_289831395.1">
    <property type="nucleotide sequence ID" value="NZ_JAUEDK010000041.1"/>
</dbReference>
<protein>
    <submittedName>
        <fullName evidence="2">GNAT family N-acetyltransferase</fullName>
    </submittedName>
</protein>
<proteinExistence type="predicted"/>
<evidence type="ECO:0000313" key="3">
    <source>
        <dbReference type="Proteomes" id="UP001168540"/>
    </source>
</evidence>
<dbReference type="EMBL" id="JAUEDK010000041">
    <property type="protein sequence ID" value="MDN0076745.1"/>
    <property type="molecule type" value="Genomic_DNA"/>
</dbReference>
<dbReference type="PROSITE" id="PS51186">
    <property type="entry name" value="GNAT"/>
    <property type="match status" value="1"/>
</dbReference>
<dbReference type="InterPro" id="IPR053144">
    <property type="entry name" value="Acetyltransferase_Butenolide"/>
</dbReference>
<keyword evidence="3" id="KW-1185">Reference proteome</keyword>
<dbReference type="PANTHER" id="PTHR43233">
    <property type="entry name" value="FAMILY N-ACETYLTRANSFERASE, PUTATIVE (AFU_ORTHOLOGUE AFUA_6G03350)-RELATED"/>
    <property type="match status" value="1"/>
</dbReference>
<dbReference type="SUPFAM" id="SSF55729">
    <property type="entry name" value="Acyl-CoA N-acyltransferases (Nat)"/>
    <property type="match status" value="1"/>
</dbReference>
<dbReference type="Proteomes" id="UP001168540">
    <property type="component" value="Unassembled WGS sequence"/>
</dbReference>
<sequence length="143" mass="15162">MHDDYVLIPAAPAVDDYRRLRVATGLSAKSAEAAARGLPNTLFGVRLEWQGQVVGMGRLIGDNGCFYQVVDIAVDPTHQGKGLGKRIVAALVDWITANVPETGYVSLIADGPAHALYAQFGFVPTAPASVGMALKRQSRSALD</sequence>
<evidence type="ECO:0000313" key="2">
    <source>
        <dbReference type="EMBL" id="MDN0076745.1"/>
    </source>
</evidence>
<dbReference type="InterPro" id="IPR016181">
    <property type="entry name" value="Acyl_CoA_acyltransferase"/>
</dbReference>
<gene>
    <name evidence="2" type="ORF">QU481_17960</name>
</gene>
<name>A0ABT7XSN8_9NEIS</name>
<dbReference type="Gene3D" id="3.40.630.30">
    <property type="match status" value="1"/>
</dbReference>
<dbReference type="PANTHER" id="PTHR43233:SF1">
    <property type="entry name" value="FAMILY N-ACETYLTRANSFERASE, PUTATIVE (AFU_ORTHOLOGUE AFUA_6G03350)-RELATED"/>
    <property type="match status" value="1"/>
</dbReference>
<comment type="caution">
    <text evidence="2">The sequence shown here is derived from an EMBL/GenBank/DDBJ whole genome shotgun (WGS) entry which is preliminary data.</text>
</comment>
<reference evidence="2" key="1">
    <citation type="submission" date="2023-06" db="EMBL/GenBank/DDBJ databases">
        <authorList>
            <person name="Zhang S."/>
        </authorList>
    </citation>
    <scope>NUCLEOTIDE SEQUENCE</scope>
    <source>
        <strain evidence="2">SG2303</strain>
    </source>
</reference>
<accession>A0ABT7XSN8</accession>